<dbReference type="Proteomes" id="UP000254400">
    <property type="component" value="Unassembled WGS sequence"/>
</dbReference>
<evidence type="ECO:0000256" key="6">
    <source>
        <dbReference type="SAM" id="SignalP"/>
    </source>
</evidence>
<dbReference type="RefSeq" id="WP_016821128.1">
    <property type="nucleotide sequence ID" value="NZ_CP036496.1"/>
</dbReference>
<name>A0A378XZF8_PAEPO</name>
<dbReference type="PROSITE" id="PS50983">
    <property type="entry name" value="FE_B12_PBP"/>
    <property type="match status" value="1"/>
</dbReference>
<protein>
    <submittedName>
        <fullName evidence="8">YxeB5_2 protein</fullName>
    </submittedName>
</protein>
<dbReference type="GO" id="GO:0030288">
    <property type="term" value="C:outer membrane-bounded periplasmic space"/>
    <property type="evidence" value="ECO:0007669"/>
    <property type="project" value="TreeGrafter"/>
</dbReference>
<dbReference type="PROSITE" id="PS51257">
    <property type="entry name" value="PROKAR_LIPOPROTEIN"/>
    <property type="match status" value="1"/>
</dbReference>
<dbReference type="PANTHER" id="PTHR30532:SF26">
    <property type="entry name" value="IRON(3+)-HYDROXAMATE-BINDING PROTEIN FHUD"/>
    <property type="match status" value="1"/>
</dbReference>
<evidence type="ECO:0000256" key="2">
    <source>
        <dbReference type="ARBA" id="ARBA00008814"/>
    </source>
</evidence>
<keyword evidence="3" id="KW-0813">Transport</keyword>
<comment type="similarity">
    <text evidence="2">Belongs to the bacterial solute-binding protein 8 family.</text>
</comment>
<gene>
    <name evidence="8" type="primary">yxeB5_2</name>
    <name evidence="8" type="ORF">NCTC10343_02347</name>
</gene>
<keyword evidence="4 6" id="KW-0732">Signal</keyword>
<evidence type="ECO:0000256" key="4">
    <source>
        <dbReference type="ARBA" id="ARBA00022729"/>
    </source>
</evidence>
<dbReference type="SUPFAM" id="SSF53807">
    <property type="entry name" value="Helical backbone' metal receptor"/>
    <property type="match status" value="1"/>
</dbReference>
<feature type="chain" id="PRO_5016565166" evidence="6">
    <location>
        <begin position="34"/>
        <end position="334"/>
    </location>
</feature>
<evidence type="ECO:0000256" key="5">
    <source>
        <dbReference type="SAM" id="MobiDB-lite"/>
    </source>
</evidence>
<dbReference type="PANTHER" id="PTHR30532">
    <property type="entry name" value="IRON III DICITRATE-BINDING PERIPLASMIC PROTEIN"/>
    <property type="match status" value="1"/>
</dbReference>
<sequence length="334" mass="37146">MQHIKISPRFPVLTSVMLIIAIVLSACSSQENGAQTSLTAGQATNSTEQKETASTTPTTREYTDFQKRKVTIPVNPQKIVYVGSDPGDLLALGVRPAGASLSVIQSQIVYADLTKDIIDIGYPVNLEKLTMLKPDLILFDNWDVKTIDTLAKIAPTVVLNSELATFERMQELGKLLGKTKEADRFKTLYDEKAKQIKAKLDVDIKPGETATVLLVMGDNLYVMGHQGISVSLYDMLGFIPASKVQTDLIDKKERFATISNEVLPSFIGDELFILSDQSEETIATTRNLMNSEVWKTIPAVQNKRVYTLDSSWNFDDAITRERLLEQIPDLMKQK</sequence>
<feature type="region of interest" description="Disordered" evidence="5">
    <location>
        <begin position="38"/>
        <end position="62"/>
    </location>
</feature>
<dbReference type="GeneID" id="93345748"/>
<dbReference type="InterPro" id="IPR002491">
    <property type="entry name" value="ABC_transptr_periplasmic_BD"/>
</dbReference>
<organism evidence="8 9">
    <name type="scientific">Paenibacillus polymyxa</name>
    <name type="common">Bacillus polymyxa</name>
    <dbReference type="NCBI Taxonomy" id="1406"/>
    <lineage>
        <taxon>Bacteria</taxon>
        <taxon>Bacillati</taxon>
        <taxon>Bacillota</taxon>
        <taxon>Bacilli</taxon>
        <taxon>Bacillales</taxon>
        <taxon>Paenibacillaceae</taxon>
        <taxon>Paenibacillus</taxon>
    </lineage>
</organism>
<dbReference type="Gene3D" id="3.40.50.1980">
    <property type="entry name" value="Nitrogenase molybdenum iron protein domain"/>
    <property type="match status" value="2"/>
</dbReference>
<comment type="subcellular location">
    <subcellularLocation>
        <location evidence="1">Cell envelope</location>
    </subcellularLocation>
</comment>
<accession>A0A378XZF8</accession>
<feature type="signal peptide" evidence="6">
    <location>
        <begin position="1"/>
        <end position="33"/>
    </location>
</feature>
<reference evidence="8 9" key="1">
    <citation type="submission" date="2018-06" db="EMBL/GenBank/DDBJ databases">
        <authorList>
            <consortium name="Pathogen Informatics"/>
            <person name="Doyle S."/>
        </authorList>
    </citation>
    <scope>NUCLEOTIDE SEQUENCE [LARGE SCALE GENOMIC DNA]</scope>
    <source>
        <strain evidence="8 9">NCTC10343</strain>
    </source>
</reference>
<proteinExistence type="inferred from homology"/>
<evidence type="ECO:0000259" key="7">
    <source>
        <dbReference type="PROSITE" id="PS50983"/>
    </source>
</evidence>
<dbReference type="EMBL" id="UGSC01000001">
    <property type="protein sequence ID" value="SUA69489.1"/>
    <property type="molecule type" value="Genomic_DNA"/>
</dbReference>
<evidence type="ECO:0000313" key="8">
    <source>
        <dbReference type="EMBL" id="SUA69489.1"/>
    </source>
</evidence>
<evidence type="ECO:0000256" key="3">
    <source>
        <dbReference type="ARBA" id="ARBA00022448"/>
    </source>
</evidence>
<feature type="domain" description="Fe/B12 periplasmic-binding" evidence="7">
    <location>
        <begin position="77"/>
        <end position="334"/>
    </location>
</feature>
<evidence type="ECO:0000313" key="9">
    <source>
        <dbReference type="Proteomes" id="UP000254400"/>
    </source>
</evidence>
<dbReference type="AlphaFoldDB" id="A0A378XZF8"/>
<feature type="compositionally biased region" description="Polar residues" evidence="5">
    <location>
        <begin position="38"/>
        <end position="60"/>
    </location>
</feature>
<dbReference type="GO" id="GO:1901678">
    <property type="term" value="P:iron coordination entity transport"/>
    <property type="evidence" value="ECO:0007669"/>
    <property type="project" value="UniProtKB-ARBA"/>
</dbReference>
<dbReference type="InterPro" id="IPR051313">
    <property type="entry name" value="Bact_iron-sidero_bind"/>
</dbReference>
<dbReference type="Pfam" id="PF01497">
    <property type="entry name" value="Peripla_BP_2"/>
    <property type="match status" value="1"/>
</dbReference>
<evidence type="ECO:0000256" key="1">
    <source>
        <dbReference type="ARBA" id="ARBA00004196"/>
    </source>
</evidence>